<feature type="transmembrane region" description="Helical" evidence="1">
    <location>
        <begin position="36"/>
        <end position="58"/>
    </location>
</feature>
<proteinExistence type="predicted"/>
<keyword evidence="3" id="KW-1185">Reference proteome</keyword>
<accession>A0ABW3KXQ0</accession>
<dbReference type="Proteomes" id="UP001596990">
    <property type="component" value="Unassembled WGS sequence"/>
</dbReference>
<evidence type="ECO:0000313" key="3">
    <source>
        <dbReference type="Proteomes" id="UP001596990"/>
    </source>
</evidence>
<sequence>MQSLLKKAALVILAVYAVNAVLVTFFGSGFIHHSKFSILMLLICAIYFVGSELLEGIIRFSRSTLHRLRTKNN</sequence>
<dbReference type="RefSeq" id="WP_386056014.1">
    <property type="nucleotide sequence ID" value="NZ_JBHTKL010000001.1"/>
</dbReference>
<reference evidence="3" key="1">
    <citation type="journal article" date="2019" name="Int. J. Syst. Evol. Microbiol.">
        <title>The Global Catalogue of Microorganisms (GCM) 10K type strain sequencing project: providing services to taxonomists for standard genome sequencing and annotation.</title>
        <authorList>
            <consortium name="The Broad Institute Genomics Platform"/>
            <consortium name="The Broad Institute Genome Sequencing Center for Infectious Disease"/>
            <person name="Wu L."/>
            <person name="Ma J."/>
        </authorList>
    </citation>
    <scope>NUCLEOTIDE SEQUENCE [LARGE SCALE GENOMIC DNA]</scope>
    <source>
        <strain evidence="3">CCUG 56607</strain>
    </source>
</reference>
<organism evidence="2 3">
    <name type="scientific">Thalassobacillus hwangdonensis</name>
    <dbReference type="NCBI Taxonomy" id="546108"/>
    <lineage>
        <taxon>Bacteria</taxon>
        <taxon>Bacillati</taxon>
        <taxon>Bacillota</taxon>
        <taxon>Bacilli</taxon>
        <taxon>Bacillales</taxon>
        <taxon>Bacillaceae</taxon>
        <taxon>Thalassobacillus</taxon>
    </lineage>
</organism>
<keyword evidence="1" id="KW-0472">Membrane</keyword>
<evidence type="ECO:0000313" key="2">
    <source>
        <dbReference type="EMBL" id="MFD1017907.1"/>
    </source>
</evidence>
<gene>
    <name evidence="2" type="ORF">ACFQ2J_01740</name>
</gene>
<protein>
    <submittedName>
        <fullName evidence="2">Uncharacterized protein</fullName>
    </submittedName>
</protein>
<comment type="caution">
    <text evidence="2">The sequence shown here is derived from an EMBL/GenBank/DDBJ whole genome shotgun (WGS) entry which is preliminary data.</text>
</comment>
<keyword evidence="1" id="KW-0812">Transmembrane</keyword>
<keyword evidence="1" id="KW-1133">Transmembrane helix</keyword>
<evidence type="ECO:0000256" key="1">
    <source>
        <dbReference type="SAM" id="Phobius"/>
    </source>
</evidence>
<name>A0ABW3KXQ0_9BACI</name>
<dbReference type="EMBL" id="JBHTKL010000001">
    <property type="protein sequence ID" value="MFD1017907.1"/>
    <property type="molecule type" value="Genomic_DNA"/>
</dbReference>